<sequence length="251" mass="27985">MMGPWRSRGWDFSCHCQGPGFGHWSGCTEGPIDLVFVIDGSKSLGEDNFEIVKQFVTGIIDSLAISPKAARVGLLQYSTLVRTEFTLRNFSSAKDMKKAVAHMKYMGKGSMTGLALKHMFERSFTQVEGARPLSARVPRVAIVFTDGRAQDDVSEWASKAQTSGITMYAVGVGKAIEEELQEIASEPTEKHLFYAEDFSTMGEISDKLQKGICEGSPLEEKQDQCKCENLIMFQNLANEEVRKLTQRYILF</sequence>
<proteinExistence type="predicted"/>
<dbReference type="EMBL" id="CM043034">
    <property type="protein sequence ID" value="KAI4582100.1"/>
    <property type="molecule type" value="Genomic_DNA"/>
</dbReference>
<evidence type="ECO:0000313" key="1">
    <source>
        <dbReference type="EMBL" id="KAI4582100.1"/>
    </source>
</evidence>
<comment type="caution">
    <text evidence="1">The sequence shown here is derived from an EMBL/GenBank/DDBJ whole genome shotgun (WGS) entry which is preliminary data.</text>
</comment>
<organism evidence="1 2">
    <name type="scientific">Ovis ammon polii x Ovis aries</name>
    <dbReference type="NCBI Taxonomy" id="2918886"/>
    <lineage>
        <taxon>Eukaryota</taxon>
        <taxon>Metazoa</taxon>
        <taxon>Chordata</taxon>
        <taxon>Craniata</taxon>
        <taxon>Vertebrata</taxon>
        <taxon>Euteleostomi</taxon>
        <taxon>Mammalia</taxon>
        <taxon>Eutheria</taxon>
        <taxon>Laurasiatheria</taxon>
        <taxon>Artiodactyla</taxon>
        <taxon>Ruminantia</taxon>
        <taxon>Pecora</taxon>
        <taxon>Bovidae</taxon>
        <taxon>Caprinae</taxon>
        <taxon>Ovis</taxon>
    </lineage>
</organism>
<evidence type="ECO:0000313" key="2">
    <source>
        <dbReference type="Proteomes" id="UP001057279"/>
    </source>
</evidence>
<gene>
    <name evidence="1" type="ORF">MJG53_009625</name>
</gene>
<dbReference type="Proteomes" id="UP001057279">
    <property type="component" value="Linkage Group LG09"/>
</dbReference>
<protein>
    <submittedName>
        <fullName evidence="1">Uncharacterized protein</fullName>
    </submittedName>
</protein>
<reference evidence="1" key="1">
    <citation type="submission" date="2022-03" db="EMBL/GenBank/DDBJ databases">
        <title>Genomic analyses of argali, domestic sheep and their hybrids provide insights into chromosomal evolution, heterosis and genetic basis of agronomic traits.</title>
        <authorList>
            <person name="Li M."/>
        </authorList>
    </citation>
    <scope>NUCLEOTIDE SEQUENCE</scope>
    <source>
        <strain evidence="1">F1 hybrid</strain>
    </source>
</reference>
<keyword evidence="2" id="KW-1185">Reference proteome</keyword>
<name>A0ACB9UXV3_9CETA</name>
<accession>A0ACB9UXV3</accession>